<evidence type="ECO:0000313" key="2">
    <source>
        <dbReference type="EMBL" id="GHH67138.1"/>
    </source>
</evidence>
<dbReference type="RefSeq" id="WP_189667959.1">
    <property type="nucleotide sequence ID" value="NZ_BNAS01000001.1"/>
</dbReference>
<dbReference type="GO" id="GO:0005524">
    <property type="term" value="F:ATP binding"/>
    <property type="evidence" value="ECO:0007669"/>
    <property type="project" value="UniProtKB-KW"/>
</dbReference>
<dbReference type="Proteomes" id="UP000627369">
    <property type="component" value="Unassembled WGS sequence"/>
</dbReference>
<sequence length="231" mass="25256">MRLAVSGTYSTGKTLTTMALSHYTGITRSAAMTMRELLPISVPGKTLEQCTGAEILMLITRRNQERAVSESHLGDTFISDGSSLHEWIYGTVRVLVGINPSATTSLANVPRTPELEFFEEVITQLGVPAKQHAKAGYDAFVRLPIEFPMVDDGHRPVNERFRALADEMIQDEVDALGIPTITAGGSIEKRLDTIAGHFGLPRVVSIDEAVERARADYAAIDTRSELERAQS</sequence>
<gene>
    <name evidence="2" type="primary">mmyX</name>
    <name evidence="2" type="ORF">GCM10017772_08280</name>
</gene>
<name>A0A919KP88_9MICO</name>
<accession>A0A919KP88</accession>
<reference evidence="2" key="1">
    <citation type="journal article" date="2014" name="Int. J. Syst. Evol. Microbiol.">
        <title>Complete genome sequence of Corynebacterium casei LMG S-19264T (=DSM 44701T), isolated from a smear-ripened cheese.</title>
        <authorList>
            <consortium name="US DOE Joint Genome Institute (JGI-PGF)"/>
            <person name="Walter F."/>
            <person name="Albersmeier A."/>
            <person name="Kalinowski J."/>
            <person name="Ruckert C."/>
        </authorList>
    </citation>
    <scope>NUCLEOTIDE SEQUENCE</scope>
    <source>
        <strain evidence="2">CGMCC 4.7398</strain>
    </source>
</reference>
<dbReference type="AlphaFoldDB" id="A0A919KP88"/>
<dbReference type="Gene3D" id="3.40.50.300">
    <property type="entry name" value="P-loop containing nucleotide triphosphate hydrolases"/>
    <property type="match status" value="1"/>
</dbReference>
<evidence type="ECO:0000313" key="3">
    <source>
        <dbReference type="Proteomes" id="UP000627369"/>
    </source>
</evidence>
<dbReference type="InterPro" id="IPR038727">
    <property type="entry name" value="NadR/Ttd14_AAA_dom"/>
</dbReference>
<feature type="domain" description="NadR/Ttd14 AAA" evidence="1">
    <location>
        <begin position="3"/>
        <end position="190"/>
    </location>
</feature>
<keyword evidence="2" id="KW-0547">Nucleotide-binding</keyword>
<comment type="caution">
    <text evidence="2">The sequence shown here is derived from an EMBL/GenBank/DDBJ whole genome shotgun (WGS) entry which is preliminary data.</text>
</comment>
<proteinExistence type="predicted"/>
<keyword evidence="2" id="KW-0067">ATP-binding</keyword>
<dbReference type="Pfam" id="PF13521">
    <property type="entry name" value="AAA_28"/>
    <property type="match status" value="1"/>
</dbReference>
<protein>
    <submittedName>
        <fullName evidence="2">ATP-binding protein</fullName>
    </submittedName>
</protein>
<keyword evidence="3" id="KW-1185">Reference proteome</keyword>
<evidence type="ECO:0000259" key="1">
    <source>
        <dbReference type="Pfam" id="PF13521"/>
    </source>
</evidence>
<dbReference type="EMBL" id="BNAS01000001">
    <property type="protein sequence ID" value="GHH67138.1"/>
    <property type="molecule type" value="Genomic_DNA"/>
</dbReference>
<dbReference type="InterPro" id="IPR027417">
    <property type="entry name" value="P-loop_NTPase"/>
</dbReference>
<reference evidence="2" key="2">
    <citation type="submission" date="2020-09" db="EMBL/GenBank/DDBJ databases">
        <authorList>
            <person name="Sun Q."/>
            <person name="Zhou Y."/>
        </authorList>
    </citation>
    <scope>NUCLEOTIDE SEQUENCE</scope>
    <source>
        <strain evidence="2">CGMCC 4.7398</strain>
    </source>
</reference>
<organism evidence="2 3">
    <name type="scientific">Promicromonospora soli</name>
    <dbReference type="NCBI Taxonomy" id="2035533"/>
    <lineage>
        <taxon>Bacteria</taxon>
        <taxon>Bacillati</taxon>
        <taxon>Actinomycetota</taxon>
        <taxon>Actinomycetes</taxon>
        <taxon>Micrococcales</taxon>
        <taxon>Promicromonosporaceae</taxon>
        <taxon>Promicromonospora</taxon>
    </lineage>
</organism>